<accession>A0A7R8MJ95</accession>
<dbReference type="EMBL" id="LR881104">
    <property type="protein sequence ID" value="CAD5236017.1"/>
    <property type="molecule type" value="Genomic_DNA"/>
</dbReference>
<evidence type="ECO:0000313" key="1">
    <source>
        <dbReference type="EMBL" id="CAD5236017.1"/>
    </source>
</evidence>
<name>A0A7R8MJ95_9CAUD</name>
<gene>
    <name evidence="1" type="ORF">LLCLJKAH_00028</name>
</gene>
<sequence>MVSLSKSIMELTDVFQAHALEVVAYTHGSGSVSPPIAQIINFGLCHVFAKLVLLRHPEVRLVGSPTHVFLELDGLYYDSAHPAGIDSLTRYPLPLLDYSSTKKLTYEFPDYITALAAVSWLLQTSWKAQYIQLCREVHITN</sequence>
<keyword evidence="2" id="KW-1185">Reference proteome</keyword>
<dbReference type="Proteomes" id="UP000596247">
    <property type="component" value="Chromosome"/>
</dbReference>
<proteinExistence type="predicted"/>
<evidence type="ECO:0000313" key="2">
    <source>
        <dbReference type="Proteomes" id="UP000596247"/>
    </source>
</evidence>
<protein>
    <submittedName>
        <fullName evidence="1">Uncharacterized protein</fullName>
    </submittedName>
</protein>
<reference evidence="1 2" key="1">
    <citation type="submission" date="2020-09" db="EMBL/GenBank/DDBJ databases">
        <authorList>
            <person name="Jameson E."/>
        </authorList>
    </citation>
    <scope>NUCLEOTIDE SEQUENCE [LARGE SCALE GENOMIC DNA]</scope>
</reference>
<organism evidence="1 2">
    <name type="scientific">Klebsiella phage vB_KvM-Eowyn</name>
    <dbReference type="NCBI Taxonomy" id="2762819"/>
    <lineage>
        <taxon>Viruses</taxon>
        <taxon>Duplodnaviria</taxon>
        <taxon>Heunggongvirae</taxon>
        <taxon>Uroviricota</taxon>
        <taxon>Caudoviricetes</taxon>
        <taxon>Chimalliviridae</taxon>
        <taxon>Eowynvirus</taxon>
        <taxon>Eowynvirus eowyn</taxon>
    </lineage>
</organism>